<dbReference type="RefSeq" id="XP_006682313.1">
    <property type="nucleotide sequence ID" value="XM_006682250.1"/>
</dbReference>
<dbReference type="OMA" id="LAKHIAC"/>
<keyword evidence="2 4" id="KW-0863">Zinc-finger</keyword>
<dbReference type="EMBL" id="GL882893">
    <property type="protein sequence ID" value="EGF77205.1"/>
    <property type="molecule type" value="Genomic_DNA"/>
</dbReference>
<proteinExistence type="predicted"/>
<reference evidence="6 7" key="1">
    <citation type="submission" date="2009-12" db="EMBL/GenBank/DDBJ databases">
        <title>The draft genome of Batrachochytrium dendrobatidis.</title>
        <authorList>
            <consortium name="US DOE Joint Genome Institute (JGI-PGF)"/>
            <person name="Kuo A."/>
            <person name="Salamov A."/>
            <person name="Schmutz J."/>
            <person name="Lucas S."/>
            <person name="Pitluck S."/>
            <person name="Rosenblum E."/>
            <person name="Stajich J."/>
            <person name="Eisen M."/>
            <person name="Grigoriev I.V."/>
        </authorList>
    </citation>
    <scope>NUCLEOTIDE SEQUENCE [LARGE SCALE GENOMIC DNA]</scope>
    <source>
        <strain evidence="7">JAM81 / FGSC 10211</strain>
    </source>
</reference>
<dbReference type="AlphaFoldDB" id="F4PCI7"/>
<dbReference type="PROSITE" id="PS50157">
    <property type="entry name" value="ZINC_FINGER_C2H2_2"/>
    <property type="match status" value="3"/>
</dbReference>
<dbReference type="HOGENOM" id="CLU_534170_0_0_1"/>
<name>F4PCI7_BATDJ</name>
<organism evidence="6 7">
    <name type="scientific">Batrachochytrium dendrobatidis (strain JAM81 / FGSC 10211)</name>
    <name type="common">Frog chytrid fungus</name>
    <dbReference type="NCBI Taxonomy" id="684364"/>
    <lineage>
        <taxon>Eukaryota</taxon>
        <taxon>Fungi</taxon>
        <taxon>Fungi incertae sedis</taxon>
        <taxon>Chytridiomycota</taxon>
        <taxon>Chytridiomycota incertae sedis</taxon>
        <taxon>Chytridiomycetes</taxon>
        <taxon>Rhizophydiales</taxon>
        <taxon>Rhizophydiales incertae sedis</taxon>
        <taxon>Batrachochytrium</taxon>
    </lineage>
</organism>
<evidence type="ECO:0000259" key="5">
    <source>
        <dbReference type="PROSITE" id="PS50157"/>
    </source>
</evidence>
<dbReference type="STRING" id="684364.F4PCI7"/>
<evidence type="ECO:0000256" key="2">
    <source>
        <dbReference type="ARBA" id="ARBA00022771"/>
    </source>
</evidence>
<feature type="domain" description="C2H2-type" evidence="5">
    <location>
        <begin position="422"/>
        <end position="450"/>
    </location>
</feature>
<dbReference type="Gene3D" id="3.30.160.60">
    <property type="entry name" value="Classic Zinc Finger"/>
    <property type="match status" value="2"/>
</dbReference>
<dbReference type="InterPro" id="IPR036236">
    <property type="entry name" value="Znf_C2H2_sf"/>
</dbReference>
<dbReference type="InterPro" id="IPR013087">
    <property type="entry name" value="Znf_C2H2_type"/>
</dbReference>
<dbReference type="InParanoid" id="F4PCI7"/>
<dbReference type="Pfam" id="PF00096">
    <property type="entry name" value="zf-C2H2"/>
    <property type="match status" value="2"/>
</dbReference>
<feature type="domain" description="C2H2-type" evidence="5">
    <location>
        <begin position="453"/>
        <end position="471"/>
    </location>
</feature>
<evidence type="ECO:0000313" key="6">
    <source>
        <dbReference type="EMBL" id="EGF77205.1"/>
    </source>
</evidence>
<feature type="domain" description="C2H2-type" evidence="5">
    <location>
        <begin position="392"/>
        <end position="416"/>
    </location>
</feature>
<dbReference type="PANTHER" id="PTHR23235:SF120">
    <property type="entry name" value="KRUPPEL-LIKE FACTOR 15"/>
    <property type="match status" value="1"/>
</dbReference>
<keyword evidence="7" id="KW-1185">Reference proteome</keyword>
<dbReference type="PROSITE" id="PS00028">
    <property type="entry name" value="ZINC_FINGER_C2H2_1"/>
    <property type="match status" value="1"/>
</dbReference>
<accession>F4PCI7</accession>
<dbReference type="GeneID" id="18244434"/>
<gene>
    <name evidence="6" type="ORF">BATDEDRAFT_91921</name>
</gene>
<dbReference type="Proteomes" id="UP000007241">
    <property type="component" value="Unassembled WGS sequence"/>
</dbReference>
<keyword evidence="3" id="KW-0862">Zinc</keyword>
<evidence type="ECO:0000256" key="3">
    <source>
        <dbReference type="ARBA" id="ARBA00022833"/>
    </source>
</evidence>
<evidence type="ECO:0000256" key="4">
    <source>
        <dbReference type="PROSITE-ProRule" id="PRU00042"/>
    </source>
</evidence>
<dbReference type="GO" id="GO:0008270">
    <property type="term" value="F:zinc ion binding"/>
    <property type="evidence" value="ECO:0007669"/>
    <property type="project" value="UniProtKB-KW"/>
</dbReference>
<dbReference type="OrthoDB" id="9947289at2759"/>
<keyword evidence="1" id="KW-0479">Metal-binding</keyword>
<evidence type="ECO:0000313" key="7">
    <source>
        <dbReference type="Proteomes" id="UP000007241"/>
    </source>
</evidence>
<dbReference type="SUPFAM" id="SSF57667">
    <property type="entry name" value="beta-beta-alpha zinc fingers"/>
    <property type="match status" value="2"/>
</dbReference>
<dbReference type="SMART" id="SM00355">
    <property type="entry name" value="ZnF_C2H2"/>
    <property type="match status" value="3"/>
</dbReference>
<dbReference type="PANTHER" id="PTHR23235">
    <property type="entry name" value="KRUEPPEL-LIKE TRANSCRIPTION FACTOR"/>
    <property type="match status" value="1"/>
</dbReference>
<evidence type="ECO:0000256" key="1">
    <source>
        <dbReference type="ARBA" id="ARBA00022723"/>
    </source>
</evidence>
<protein>
    <recommendedName>
        <fullName evidence="5">C2H2-type domain-containing protein</fullName>
    </recommendedName>
</protein>
<sequence>MNPLVPVSPMREYLQHRHPSVDHCSQQLLYSQPPVHPLSSHLQYYPWLFDPLQPSMRVPLPDGQYGLGLISCNHSQDSQDSANSCGYKSLFGCSTDTDCLVSNSLHNDVNVMLNSLLDTTDPISPGPLDFSGIEFPTPLPITDSIPDSITDSIPSTVHTMSDTLLHNYRPACIWPCSTPIVSIQPPFKSLEIQDYPIQPPTLGNALMDSYQVFDDHLYSSLPTMHCSTPHHDYTCIESAHNTTLNSTLTTTDRFNTFSTSHFHPFNSSLSNKTTNSSSPITASICLTESISNDPSTTSASLYPISTLSFVDSTPSTCESSIDLIPMKPEILPTIRILSLSTCSQKAKRASTIIRRSTVKQHLQQSVTSPATSIATTENEFTLSESKSDDDILVCKVSGCRKLFDTSHNLRVHARCHLPLVQHLCPTCDYGFRRLTDLHRHIRTMHTPENLRPWQCSYCNRRFGRSDALRRHLLSRERSLTCPPVSRKKSIQTTARNSSMAVSSFPIKQIS</sequence>